<dbReference type="Pfam" id="PF21095">
    <property type="entry name" value="CarD_C"/>
    <property type="match status" value="1"/>
</dbReference>
<protein>
    <submittedName>
        <fullName evidence="2">CarD family transcriptional regulator</fullName>
    </submittedName>
</protein>
<dbReference type="SUPFAM" id="SSF141259">
    <property type="entry name" value="CarD-like"/>
    <property type="match status" value="1"/>
</dbReference>
<sequence length="173" mass="19089">MKSVSMEFSQGQTVIHPHHGPATVAKVFSRTFKGQERTYLELQVHGSDMSINLPVDQADEVGVRAVFAEEETNELLDVLRAPTGAQEQNWSRRMKANSERLKLGSLPTTAGVVRDLIRRQEEHGLSPNEREMLKASSRLVLAELALSKGISEDEAEVLLRNAVLGTEVETADA</sequence>
<name>A0ABW1R083_9ACTN</name>
<dbReference type="InterPro" id="IPR042215">
    <property type="entry name" value="CarD-like_C"/>
</dbReference>
<dbReference type="PANTHER" id="PTHR38447:SF1">
    <property type="entry name" value="RNA POLYMERASE-BINDING TRANSCRIPTION FACTOR CARD"/>
    <property type="match status" value="1"/>
</dbReference>
<dbReference type="Gene3D" id="2.40.10.170">
    <property type="match status" value="1"/>
</dbReference>
<dbReference type="PANTHER" id="PTHR38447">
    <property type="entry name" value="TRANSCRIPTION FACTOR YDEB-RELATED"/>
    <property type="match status" value="1"/>
</dbReference>
<reference evidence="3" key="1">
    <citation type="journal article" date="2019" name="Int. J. Syst. Evol. Microbiol.">
        <title>The Global Catalogue of Microorganisms (GCM) 10K type strain sequencing project: providing services to taxonomists for standard genome sequencing and annotation.</title>
        <authorList>
            <consortium name="The Broad Institute Genomics Platform"/>
            <consortium name="The Broad Institute Genome Sequencing Center for Infectious Disease"/>
            <person name="Wu L."/>
            <person name="Ma J."/>
        </authorList>
    </citation>
    <scope>NUCLEOTIDE SEQUENCE [LARGE SCALE GENOMIC DNA]</scope>
    <source>
        <strain evidence="3">DFY28</strain>
    </source>
</reference>
<feature type="domain" description="CarD-like/TRCF RNAP-interacting" evidence="1">
    <location>
        <begin position="7"/>
        <end position="117"/>
    </location>
</feature>
<dbReference type="Proteomes" id="UP001596098">
    <property type="component" value="Unassembled WGS sequence"/>
</dbReference>
<evidence type="ECO:0000313" key="3">
    <source>
        <dbReference type="Proteomes" id="UP001596098"/>
    </source>
</evidence>
<proteinExistence type="predicted"/>
<organism evidence="2 3">
    <name type="scientific">Nocardioides yefusunii</name>
    <dbReference type="NCBI Taxonomy" id="2500546"/>
    <lineage>
        <taxon>Bacteria</taxon>
        <taxon>Bacillati</taxon>
        <taxon>Actinomycetota</taxon>
        <taxon>Actinomycetes</taxon>
        <taxon>Propionibacteriales</taxon>
        <taxon>Nocardioidaceae</taxon>
        <taxon>Nocardioides</taxon>
    </lineage>
</organism>
<dbReference type="InterPro" id="IPR048792">
    <property type="entry name" value="CarD_C"/>
</dbReference>
<dbReference type="EMBL" id="JBHSQI010000005">
    <property type="protein sequence ID" value="MFC6154179.1"/>
    <property type="molecule type" value="Genomic_DNA"/>
</dbReference>
<comment type="caution">
    <text evidence="2">The sequence shown here is derived from an EMBL/GenBank/DDBJ whole genome shotgun (WGS) entry which is preliminary data.</text>
</comment>
<accession>A0ABW1R083</accession>
<evidence type="ECO:0000259" key="1">
    <source>
        <dbReference type="SMART" id="SM01058"/>
    </source>
</evidence>
<dbReference type="InterPro" id="IPR036101">
    <property type="entry name" value="CarD-like/TRCF_RID_sf"/>
</dbReference>
<gene>
    <name evidence="2" type="ORF">ACFPWU_10980</name>
</gene>
<dbReference type="InterPro" id="IPR052531">
    <property type="entry name" value="CarD-like_regulator"/>
</dbReference>
<dbReference type="SMART" id="SM01058">
    <property type="entry name" value="CarD_TRCF"/>
    <property type="match status" value="1"/>
</dbReference>
<dbReference type="Gene3D" id="1.20.58.1290">
    <property type="entry name" value="CarD-like, C-terminal domain"/>
    <property type="match status" value="1"/>
</dbReference>
<dbReference type="Pfam" id="PF02559">
    <property type="entry name" value="CarD_TRCF_RID"/>
    <property type="match status" value="1"/>
</dbReference>
<keyword evidence="3" id="KW-1185">Reference proteome</keyword>
<dbReference type="RefSeq" id="WP_128221629.1">
    <property type="nucleotide sequence ID" value="NZ_CP034929.1"/>
</dbReference>
<dbReference type="InterPro" id="IPR003711">
    <property type="entry name" value="CarD-like/TRCF_RID"/>
</dbReference>
<evidence type="ECO:0000313" key="2">
    <source>
        <dbReference type="EMBL" id="MFC6154179.1"/>
    </source>
</evidence>